<accession>A0A166B6B9</accession>
<keyword evidence="5 10" id="KW-0732">Signal</keyword>
<name>A0A166B6B9_9AGAM</name>
<evidence type="ECO:0000256" key="1">
    <source>
        <dbReference type="ARBA" id="ARBA00004196"/>
    </source>
</evidence>
<keyword evidence="4 10" id="KW-0336">GPI-anchor</keyword>
<dbReference type="Gene3D" id="3.20.20.80">
    <property type="entry name" value="Glycosidases"/>
    <property type="match status" value="1"/>
</dbReference>
<evidence type="ECO:0000256" key="5">
    <source>
        <dbReference type="ARBA" id="ARBA00022729"/>
    </source>
</evidence>
<dbReference type="Pfam" id="PF03198">
    <property type="entry name" value="Glyco_hydro_72"/>
    <property type="match status" value="1"/>
</dbReference>
<evidence type="ECO:0000256" key="3">
    <source>
        <dbReference type="ARBA" id="ARBA00007528"/>
    </source>
</evidence>
<dbReference type="GO" id="GO:0098552">
    <property type="term" value="C:side of membrane"/>
    <property type="evidence" value="ECO:0007669"/>
    <property type="project" value="UniProtKB-KW"/>
</dbReference>
<dbReference type="EC" id="2.4.1.-" evidence="10"/>
<dbReference type="GO" id="GO:0071970">
    <property type="term" value="P:fungal-type cell wall (1-&gt;3)-beta-D-glucan biosynthetic process"/>
    <property type="evidence" value="ECO:0007669"/>
    <property type="project" value="TreeGrafter"/>
</dbReference>
<dbReference type="Proteomes" id="UP000076798">
    <property type="component" value="Unassembled WGS sequence"/>
</dbReference>
<evidence type="ECO:0000256" key="10">
    <source>
        <dbReference type="RuleBase" id="RU361209"/>
    </source>
</evidence>
<keyword evidence="7" id="KW-1015">Disulfide bond</keyword>
<keyword evidence="13" id="KW-1185">Reference proteome</keyword>
<dbReference type="PANTHER" id="PTHR31468">
    <property type="entry name" value="1,3-BETA-GLUCANOSYLTRANSFERASE GAS1"/>
    <property type="match status" value="1"/>
</dbReference>
<evidence type="ECO:0000256" key="2">
    <source>
        <dbReference type="ARBA" id="ARBA00004589"/>
    </source>
</evidence>
<dbReference type="SMART" id="SM00768">
    <property type="entry name" value="X8"/>
    <property type="match status" value="1"/>
</dbReference>
<dbReference type="EMBL" id="KV428119">
    <property type="protein sequence ID" value="KZT36040.1"/>
    <property type="molecule type" value="Genomic_DNA"/>
</dbReference>
<dbReference type="Gene3D" id="1.20.58.1040">
    <property type="match status" value="1"/>
</dbReference>
<evidence type="ECO:0000256" key="9">
    <source>
        <dbReference type="ARBA" id="ARBA00023288"/>
    </source>
</evidence>
<comment type="similarity">
    <text evidence="3 10">Belongs to the glycosyl hydrolase 72 family.</text>
</comment>
<evidence type="ECO:0000256" key="8">
    <source>
        <dbReference type="ARBA" id="ARBA00023180"/>
    </source>
</evidence>
<dbReference type="GO" id="GO:0031505">
    <property type="term" value="P:fungal-type cell wall organization"/>
    <property type="evidence" value="ECO:0007669"/>
    <property type="project" value="TreeGrafter"/>
</dbReference>
<comment type="subcellular location">
    <subcellularLocation>
        <location evidence="1">Cell envelope</location>
    </subcellularLocation>
    <subcellularLocation>
        <location evidence="10">Cell membrane</location>
        <topology evidence="10">Lipid-anchor</topology>
        <topology evidence="10">GPI-anchor</topology>
    </subcellularLocation>
    <subcellularLocation>
        <location evidence="2">Membrane</location>
        <topology evidence="2">Lipid-anchor</topology>
        <topology evidence="2">GPI-anchor</topology>
    </subcellularLocation>
</comment>
<dbReference type="InterPro" id="IPR012946">
    <property type="entry name" value="X8"/>
</dbReference>
<keyword evidence="10" id="KW-0808">Transferase</keyword>
<organism evidence="12 13">
    <name type="scientific">Sistotremastrum suecicum HHB10207 ss-3</name>
    <dbReference type="NCBI Taxonomy" id="1314776"/>
    <lineage>
        <taxon>Eukaryota</taxon>
        <taxon>Fungi</taxon>
        <taxon>Dikarya</taxon>
        <taxon>Basidiomycota</taxon>
        <taxon>Agaricomycotina</taxon>
        <taxon>Agaricomycetes</taxon>
        <taxon>Sistotremastrales</taxon>
        <taxon>Sistotremastraceae</taxon>
        <taxon>Sistotremastrum</taxon>
    </lineage>
</organism>
<evidence type="ECO:0000256" key="4">
    <source>
        <dbReference type="ARBA" id="ARBA00022622"/>
    </source>
</evidence>
<gene>
    <name evidence="12" type="ORF">SISSUDRAFT_1050494</name>
</gene>
<dbReference type="GO" id="GO:0042124">
    <property type="term" value="F:1,3-beta-glucanosyltransferase activity"/>
    <property type="evidence" value="ECO:0007669"/>
    <property type="project" value="TreeGrafter"/>
</dbReference>
<dbReference type="OrthoDB" id="421038at2759"/>
<keyword evidence="6 10" id="KW-0472">Membrane</keyword>
<evidence type="ECO:0000313" key="12">
    <source>
        <dbReference type="EMBL" id="KZT36040.1"/>
    </source>
</evidence>
<dbReference type="PANTHER" id="PTHR31468:SF2">
    <property type="entry name" value="1,3-BETA-GLUCANOSYLTRANSFERASE GAS1"/>
    <property type="match status" value="1"/>
</dbReference>
<feature type="signal peptide" evidence="10">
    <location>
        <begin position="1"/>
        <end position="20"/>
    </location>
</feature>
<comment type="function">
    <text evidence="10">Splits internally a 1,3-beta-glucan molecule and transfers the newly generated reducing end (the donor) to the non-reducing end of another 1,3-beta-glucan molecule (the acceptor) forming a 1,3-beta linkage, resulting in the elongation of 1,3-beta-glucan chains in the cell wall.</text>
</comment>
<keyword evidence="9 10" id="KW-0449">Lipoprotein</keyword>
<dbReference type="InterPro" id="IPR017853">
    <property type="entry name" value="GH"/>
</dbReference>
<feature type="chain" id="PRO_5007748705" description="1,3-beta-glucanosyltransferase" evidence="10">
    <location>
        <begin position="21"/>
        <end position="553"/>
    </location>
</feature>
<keyword evidence="8" id="KW-0325">Glycoprotein</keyword>
<proteinExistence type="inferred from homology"/>
<dbReference type="SUPFAM" id="SSF51445">
    <property type="entry name" value="(Trans)glycosidases"/>
    <property type="match status" value="1"/>
</dbReference>
<feature type="domain" description="X8" evidence="11">
    <location>
        <begin position="384"/>
        <end position="487"/>
    </location>
</feature>
<dbReference type="Pfam" id="PF07983">
    <property type="entry name" value="X8"/>
    <property type="match status" value="1"/>
</dbReference>
<dbReference type="STRING" id="1314776.A0A166B6B9"/>
<evidence type="ECO:0000256" key="6">
    <source>
        <dbReference type="ARBA" id="ARBA00023136"/>
    </source>
</evidence>
<reference evidence="12 13" key="1">
    <citation type="journal article" date="2016" name="Mol. Biol. Evol.">
        <title>Comparative Genomics of Early-Diverging Mushroom-Forming Fungi Provides Insights into the Origins of Lignocellulose Decay Capabilities.</title>
        <authorList>
            <person name="Nagy L.G."/>
            <person name="Riley R."/>
            <person name="Tritt A."/>
            <person name="Adam C."/>
            <person name="Daum C."/>
            <person name="Floudas D."/>
            <person name="Sun H."/>
            <person name="Yadav J.S."/>
            <person name="Pangilinan J."/>
            <person name="Larsson K.H."/>
            <person name="Matsuura K."/>
            <person name="Barry K."/>
            <person name="Labutti K."/>
            <person name="Kuo R."/>
            <person name="Ohm R.A."/>
            <person name="Bhattacharya S.S."/>
            <person name="Shirouzu T."/>
            <person name="Yoshinaga Y."/>
            <person name="Martin F.M."/>
            <person name="Grigoriev I.V."/>
            <person name="Hibbett D.S."/>
        </authorList>
    </citation>
    <scope>NUCLEOTIDE SEQUENCE [LARGE SCALE GENOMIC DNA]</scope>
    <source>
        <strain evidence="12 13">HHB10207 ss-3</strain>
    </source>
</reference>
<dbReference type="AlphaFoldDB" id="A0A166B6B9"/>
<dbReference type="InterPro" id="IPR004886">
    <property type="entry name" value="Glucanosyltransferase"/>
</dbReference>
<sequence length="553" mass="57861">MRSLSTYSLLCLLFVASVFSLDTITRAGRYLYNSTDGSRFYIKGVAYQEEGTLGSDAANSLPEPTDFIDPLADAPSCQRDLPNLKTLGVNAVRVYSVNASLNHDACVQSLADAGIYLIIDLSQPVNGSLNRDFPAWTTNLLDLYIENINAFLNYSNVLAFNVGNEVVTSPAETVAAPFIKAAARDIKAYLRSKNSTALVGYSSIDGDQSWRGPLANFLSCDSDADSLDIFGLNNYEYCSTATYSNSGYPSLVQDFTNYNIPFYFSEFGCNVEPRLFTEVASIFGPNMTGVFSGGVAFGYFQATVPGFNLVNISSDGSTATPNSDFNNLQQQFANVTFNNTPSESSAGSTSFPSCPQPNAAFLASTTLPSTPNDELCACVANSSFSCVFTPQTTNTTAIIGELIGIACGLLANQGSNCDVISASGSSGTYGELSFCDPGTQLSWAMTAFYELNGRNPASCSFSGNATINTAGPSSSAAAEAAANSCLAAAPTGTFTPTAASSVPPVTAAATSSTSSSSSGSKNAGFSKSHQPAELIALSVVTIVAALGGFWTVF</sequence>
<evidence type="ECO:0000313" key="13">
    <source>
        <dbReference type="Proteomes" id="UP000076798"/>
    </source>
</evidence>
<protein>
    <recommendedName>
        <fullName evidence="10">1,3-beta-glucanosyltransferase</fullName>
        <ecNumber evidence="10">2.4.1.-</ecNumber>
    </recommendedName>
</protein>
<dbReference type="GO" id="GO:0005886">
    <property type="term" value="C:plasma membrane"/>
    <property type="evidence" value="ECO:0007669"/>
    <property type="project" value="UniProtKB-SubCell"/>
</dbReference>
<evidence type="ECO:0000256" key="7">
    <source>
        <dbReference type="ARBA" id="ARBA00023157"/>
    </source>
</evidence>
<evidence type="ECO:0000259" key="11">
    <source>
        <dbReference type="SMART" id="SM00768"/>
    </source>
</evidence>